<reference evidence="2 3" key="1">
    <citation type="submission" date="2015-06" db="EMBL/GenBank/DDBJ databases">
        <title>Survival trade-offs in plant roots during colonization by closely related pathogenic and mutualistic fungi.</title>
        <authorList>
            <person name="Hacquard S."/>
            <person name="Kracher B."/>
            <person name="Hiruma K."/>
            <person name="Weinman A."/>
            <person name="Muench P."/>
            <person name="Garrido Oter R."/>
            <person name="Ver Loren van Themaat E."/>
            <person name="Dallerey J.-F."/>
            <person name="Damm U."/>
            <person name="Henrissat B."/>
            <person name="Lespinet O."/>
            <person name="Thon M."/>
            <person name="Kemen E."/>
            <person name="McHardy A.C."/>
            <person name="Schulze-Lefert P."/>
            <person name="O'Connell R.J."/>
        </authorList>
    </citation>
    <scope>NUCLEOTIDE SEQUENCE [LARGE SCALE GENOMIC DNA]</scope>
    <source>
        <strain evidence="2 3">MAFF 238704</strain>
    </source>
</reference>
<dbReference type="SMART" id="SM00220">
    <property type="entry name" value="S_TKc"/>
    <property type="match status" value="1"/>
</dbReference>
<gene>
    <name evidence="2" type="ORF">CI238_05906</name>
</gene>
<dbReference type="STRING" id="1573173.A0A166L385"/>
<feature type="compositionally biased region" description="Low complexity" evidence="1">
    <location>
        <begin position="1072"/>
        <end position="1092"/>
    </location>
</feature>
<dbReference type="PROSITE" id="PS50011">
    <property type="entry name" value="PROTEIN_KINASE_DOM"/>
    <property type="match status" value="1"/>
</dbReference>
<sequence length="1102" mass="125199">MSSGQPNFAQQFQTALLEFRELRKQQTRLSACGQEFVLVNNVTARLRERSESCPTQYQDDLDRLGQTAYLREGPQPPQLRTHHFRNHLAVFYNLLDVDAPSLIHEFRNNNLATLPIDIDVLKKHIKGPPDDPNFHDKFYRNQFMWCPIQFEMDMGITHNHHIISPFSRKEKIKPYRDGKGPRVNTATLYAIDVPEELVGPKLQKKMASAKIERQDDGTDSCGNRGKRYRFALKQFKPSKFEHFYNEKQMFINLENQEGMIQYIGWFRSHEPDARGGLEMYWNIVLELADFDFYTAIRTESPPISVKEILGFWQTMAEISKALASIHTVVVDRHHYLTWHGDIKPENILRVNDRFKLADPGEASMLLKSIGTSGVQKTEVIGGTRTYAAPEKAAYLDGLSQQKPEVPQTSDVWSLGCVLSISATYVVLGTQGVLIFNRLRREAIFGNTGDSSDAFHDGRVALSEVRHWHKYLREAARRNDVYTSAVLDMVDDHMLVEKDRWSAKQICQMFDKLFASTKPDESRVPRSLHNLLQRIDLQSEQMYDQHSGIRRVDSDDAAKQIPQAPNLPPAAVEFESRRKLLEQAIQPVAQRSQDRTAPPSHSRNPSFDFHLTTPTVISEQGPTKIPLSDIRNVQRPMTPSNELSMSRISTQLQFPNSPATTRKAITVWHVRKELIKKGMGYKPSVRSFSSLFNKQPMAVKGKNISDNLEHLDQRLEVEFKNRDIVYLVDNGTTMASCWSQATHLLEVLVWRSLGYDDNGMELYFTNPDTNPKATIQESRSQQLKHFTKAMAIAEPAEAQSSAQVVNTTIVPELTRIINGYTRALASKSPPRKKTIIVLTDGIWNGMRMENTIDVYLRSIFYELRDLHGDLPYIQPGRVQEQRDISKIRPVTLQFVQFGDDLNAVERLRRLDDDMKLYGCPDLIDTEHADGDIYKMFLGSLCQDIDKRMRVMVGPAISPSPSIERQPSHLVSRSSSHRQSTPQSPLECSSTAVPQTPIQASYQLDQVPLVHHPSPSSTQHHELPASAEDPRRPNVSIPNQMSSTIMLTSPASSLTFASPEHTSLMWSSPPHGDTQQQQQQQSPVTPTSLTSSSPPVTPSRSRRQ</sequence>
<protein>
    <submittedName>
        <fullName evidence="2">Protein kinase domain-containing protein</fullName>
    </submittedName>
</protein>
<dbReference type="PANTHER" id="PTHR24359:SF1">
    <property type="entry name" value="INHIBITOR OF NUCLEAR FACTOR KAPPA-B KINASE EPSILON SUBUNIT HOMOLOG 1-RELATED"/>
    <property type="match status" value="1"/>
</dbReference>
<dbReference type="Pfam" id="PF00069">
    <property type="entry name" value="Pkinase"/>
    <property type="match status" value="1"/>
</dbReference>
<dbReference type="GO" id="GO:0005524">
    <property type="term" value="F:ATP binding"/>
    <property type="evidence" value="ECO:0007669"/>
    <property type="project" value="InterPro"/>
</dbReference>
<accession>A0A166L385</accession>
<dbReference type="Gene3D" id="1.10.510.10">
    <property type="entry name" value="Transferase(Phosphotransferase) domain 1"/>
    <property type="match status" value="1"/>
</dbReference>
<dbReference type="InterPro" id="IPR011009">
    <property type="entry name" value="Kinase-like_dom_sf"/>
</dbReference>
<dbReference type="EMBL" id="LFIW01002896">
    <property type="protein sequence ID" value="KZL63054.1"/>
    <property type="molecule type" value="Genomic_DNA"/>
</dbReference>
<dbReference type="AlphaFoldDB" id="A0A166L385"/>
<feature type="compositionally biased region" description="Polar residues" evidence="1">
    <location>
        <begin position="957"/>
        <end position="990"/>
    </location>
</feature>
<keyword evidence="2" id="KW-0808">Transferase</keyword>
<organism evidence="2 3">
    <name type="scientific">Colletotrichum incanum</name>
    <name type="common">Soybean anthracnose fungus</name>
    <dbReference type="NCBI Taxonomy" id="1573173"/>
    <lineage>
        <taxon>Eukaryota</taxon>
        <taxon>Fungi</taxon>
        <taxon>Dikarya</taxon>
        <taxon>Ascomycota</taxon>
        <taxon>Pezizomycotina</taxon>
        <taxon>Sordariomycetes</taxon>
        <taxon>Hypocreomycetidae</taxon>
        <taxon>Glomerellales</taxon>
        <taxon>Glomerellaceae</taxon>
        <taxon>Colletotrichum</taxon>
        <taxon>Colletotrichum spaethianum species complex</taxon>
    </lineage>
</organism>
<dbReference type="Proteomes" id="UP000076584">
    <property type="component" value="Unassembled WGS sequence"/>
</dbReference>
<proteinExistence type="predicted"/>
<dbReference type="PANTHER" id="PTHR24359">
    <property type="entry name" value="SERINE/THREONINE-PROTEIN KINASE SBK1"/>
    <property type="match status" value="1"/>
</dbReference>
<comment type="caution">
    <text evidence="2">The sequence shown here is derived from an EMBL/GenBank/DDBJ whole genome shotgun (WGS) entry which is preliminary data.</text>
</comment>
<name>A0A166L385_COLIC</name>
<evidence type="ECO:0000313" key="2">
    <source>
        <dbReference type="EMBL" id="KZL63054.1"/>
    </source>
</evidence>
<keyword evidence="2" id="KW-0418">Kinase</keyword>
<dbReference type="GO" id="GO:0004674">
    <property type="term" value="F:protein serine/threonine kinase activity"/>
    <property type="evidence" value="ECO:0007669"/>
    <property type="project" value="TreeGrafter"/>
</dbReference>
<dbReference type="InterPro" id="IPR000719">
    <property type="entry name" value="Prot_kinase_dom"/>
</dbReference>
<evidence type="ECO:0000313" key="3">
    <source>
        <dbReference type="Proteomes" id="UP000076584"/>
    </source>
</evidence>
<feature type="region of interest" description="Disordered" evidence="1">
    <location>
        <begin position="587"/>
        <end position="609"/>
    </location>
</feature>
<keyword evidence="3" id="KW-1185">Reference proteome</keyword>
<dbReference type="OrthoDB" id="9992527at2759"/>
<feature type="region of interest" description="Disordered" evidence="1">
    <location>
        <begin position="1007"/>
        <end position="1036"/>
    </location>
</feature>
<evidence type="ECO:0000256" key="1">
    <source>
        <dbReference type="SAM" id="MobiDB-lite"/>
    </source>
</evidence>
<dbReference type="SUPFAM" id="SSF56112">
    <property type="entry name" value="Protein kinase-like (PK-like)"/>
    <property type="match status" value="1"/>
</dbReference>
<feature type="region of interest" description="Disordered" evidence="1">
    <location>
        <begin position="1059"/>
        <end position="1102"/>
    </location>
</feature>
<feature type="compositionally biased region" description="Basic and acidic residues" evidence="1">
    <location>
        <begin position="1017"/>
        <end position="1030"/>
    </location>
</feature>
<feature type="region of interest" description="Disordered" evidence="1">
    <location>
        <begin position="954"/>
        <end position="990"/>
    </location>
</feature>